<organism evidence="3 4">
    <name type="scientific">Larkinella terrae</name>
    <dbReference type="NCBI Taxonomy" id="2025311"/>
    <lineage>
        <taxon>Bacteria</taxon>
        <taxon>Pseudomonadati</taxon>
        <taxon>Bacteroidota</taxon>
        <taxon>Cytophagia</taxon>
        <taxon>Cytophagales</taxon>
        <taxon>Spirosomataceae</taxon>
        <taxon>Larkinella</taxon>
    </lineage>
</organism>
<sequence>MSYYLLHTLPMRCSFKFRKTRARLLPGQALSGIIEVNIFLKEQGKEKRYGPFSTHFQTTRLAWDRHPLPVNTKPNAVTPEGKPYYNPKLDDHAILKADLEFYRTHFQLAQVMLRDKKKLIAAPFLHQLTLQLMEQEEELSLYRPYGTQTPAYQDRFTAWQTRIENLIETGTVAVERKLVDVFEEYKTFRIKLINDDQYTRTDDEISKKTFENDISQWQLILRYLEANQLVGLLMVSVKPSFLVNFKEWAMNQLVGNTGRKVKASTIALSQTFFGRLCRYAVSKEYIKNDPTSSYTIRTGRTSGAKPLSVETLNQLEDAELEAEDRWIIDSWLVAGELCLHHADYCSLPIMKIHRFKNGIQYINHPRKKQRGTRLKITSEFTPRALRLIRKYGGIAGLYYGTYRDFWETLRRVGKDLGLKDEDGKPIHLVFGLGRDSGMTNRAISGSPARVLKGNAGHSNLLQQEKYINAAPKILEKFLERQALGLSDVDEDLA</sequence>
<evidence type="ECO:0000313" key="4">
    <source>
        <dbReference type="Proteomes" id="UP000441754"/>
    </source>
</evidence>
<dbReference type="OrthoDB" id="963214at2"/>
<evidence type="ECO:0000313" key="3">
    <source>
        <dbReference type="EMBL" id="MRS61826.1"/>
    </source>
</evidence>
<dbReference type="RefSeq" id="WP_154175218.1">
    <property type="nucleotide sequence ID" value="NZ_WJXZ01000006.1"/>
</dbReference>
<dbReference type="InterPro" id="IPR011010">
    <property type="entry name" value="DNA_brk_join_enz"/>
</dbReference>
<protein>
    <recommendedName>
        <fullName evidence="2">Phage integrase SAM-like domain-containing protein</fullName>
    </recommendedName>
</protein>
<evidence type="ECO:0000256" key="1">
    <source>
        <dbReference type="ARBA" id="ARBA00023125"/>
    </source>
</evidence>
<dbReference type="SUPFAM" id="SSF56349">
    <property type="entry name" value="DNA breaking-rejoining enzymes"/>
    <property type="match status" value="1"/>
</dbReference>
<dbReference type="AlphaFoldDB" id="A0A7K0EK25"/>
<keyword evidence="4" id="KW-1185">Reference proteome</keyword>
<comment type="caution">
    <text evidence="3">The sequence shown here is derived from an EMBL/GenBank/DDBJ whole genome shotgun (WGS) entry which is preliminary data.</text>
</comment>
<gene>
    <name evidence="3" type="ORF">GJJ30_11050</name>
</gene>
<reference evidence="3 4" key="1">
    <citation type="journal article" date="2018" name="Antonie Van Leeuwenhoek">
        <title>Larkinella terrae sp. nov., isolated from soil on Jeju Island, South Korea.</title>
        <authorList>
            <person name="Ten L.N."/>
            <person name="Jeon J."/>
            <person name="Park S.J."/>
            <person name="Park S."/>
            <person name="Lee S.Y."/>
            <person name="Kim M.K."/>
            <person name="Jung H.Y."/>
        </authorList>
    </citation>
    <scope>NUCLEOTIDE SEQUENCE [LARGE SCALE GENOMIC DNA]</scope>
    <source>
        <strain evidence="3 4">KCTC 52001</strain>
    </source>
</reference>
<dbReference type="InterPro" id="IPR025269">
    <property type="entry name" value="SAM-like_dom"/>
</dbReference>
<evidence type="ECO:0000259" key="2">
    <source>
        <dbReference type="Pfam" id="PF13102"/>
    </source>
</evidence>
<dbReference type="Gene3D" id="1.10.150.130">
    <property type="match status" value="1"/>
</dbReference>
<dbReference type="InterPro" id="IPR010998">
    <property type="entry name" value="Integrase_recombinase_N"/>
</dbReference>
<name>A0A7K0EK25_9BACT</name>
<dbReference type="GO" id="GO:0003677">
    <property type="term" value="F:DNA binding"/>
    <property type="evidence" value="ECO:0007669"/>
    <property type="project" value="UniProtKB-KW"/>
</dbReference>
<dbReference type="Proteomes" id="UP000441754">
    <property type="component" value="Unassembled WGS sequence"/>
</dbReference>
<accession>A0A7K0EK25</accession>
<dbReference type="Pfam" id="PF13102">
    <property type="entry name" value="Phage_int_SAM_5"/>
    <property type="match status" value="1"/>
</dbReference>
<dbReference type="EMBL" id="WJXZ01000006">
    <property type="protein sequence ID" value="MRS61826.1"/>
    <property type="molecule type" value="Genomic_DNA"/>
</dbReference>
<proteinExistence type="predicted"/>
<keyword evidence="1" id="KW-0238">DNA-binding</keyword>
<feature type="domain" description="Phage integrase SAM-like" evidence="2">
    <location>
        <begin position="206"/>
        <end position="294"/>
    </location>
</feature>